<evidence type="ECO:0000256" key="1">
    <source>
        <dbReference type="ARBA" id="ARBA00022448"/>
    </source>
</evidence>
<dbReference type="PATRIC" id="fig|1429439.4.peg.5260"/>
<reference evidence="5 6" key="1">
    <citation type="journal article" date="2014" name="Nature">
        <title>An environmental bacterial taxon with a large and distinct metabolic repertoire.</title>
        <authorList>
            <person name="Wilson M.C."/>
            <person name="Mori T."/>
            <person name="Ruckert C."/>
            <person name="Uria A.R."/>
            <person name="Helf M.J."/>
            <person name="Takada K."/>
            <person name="Gernert C."/>
            <person name="Steffens U.A."/>
            <person name="Heycke N."/>
            <person name="Schmitt S."/>
            <person name="Rinke C."/>
            <person name="Helfrich E.J."/>
            <person name="Brachmann A.O."/>
            <person name="Gurgui C."/>
            <person name="Wakimoto T."/>
            <person name="Kracht M."/>
            <person name="Crusemann M."/>
            <person name="Hentschel U."/>
            <person name="Abe I."/>
            <person name="Matsunaga S."/>
            <person name="Kalinowski J."/>
            <person name="Takeyama H."/>
            <person name="Piel J."/>
        </authorList>
    </citation>
    <scope>NUCLEOTIDE SEQUENCE [LARGE SCALE GENOMIC DNA]</scope>
    <source>
        <strain evidence="6">TSY2</strain>
    </source>
</reference>
<dbReference type="EMBL" id="AZHX01001321">
    <property type="protein sequence ID" value="ETX04048.1"/>
    <property type="molecule type" value="Genomic_DNA"/>
</dbReference>
<dbReference type="PANTHER" id="PTHR24220">
    <property type="entry name" value="IMPORT ATP-BINDING PROTEIN"/>
    <property type="match status" value="1"/>
</dbReference>
<dbReference type="HOGENOM" id="CLU_000604_1_22_7"/>
<accession>W4M1M6</accession>
<evidence type="ECO:0000313" key="6">
    <source>
        <dbReference type="Proteomes" id="UP000019140"/>
    </source>
</evidence>
<dbReference type="AlphaFoldDB" id="W4M1M6"/>
<dbReference type="InterPro" id="IPR027417">
    <property type="entry name" value="P-loop_NTPase"/>
</dbReference>
<name>W4M1M6_9BACT</name>
<dbReference type="PROSITE" id="PS50893">
    <property type="entry name" value="ABC_TRANSPORTER_2"/>
    <property type="match status" value="1"/>
</dbReference>
<feature type="domain" description="ABC transporter" evidence="4">
    <location>
        <begin position="9"/>
        <end position="228"/>
    </location>
</feature>
<evidence type="ECO:0000256" key="3">
    <source>
        <dbReference type="ARBA" id="ARBA00022840"/>
    </source>
</evidence>
<dbReference type="SUPFAM" id="SSF52540">
    <property type="entry name" value="P-loop containing nucleoside triphosphate hydrolases"/>
    <property type="match status" value="1"/>
</dbReference>
<dbReference type="InterPro" id="IPR015854">
    <property type="entry name" value="ABC_transpr_LolD-like"/>
</dbReference>
<dbReference type="InterPro" id="IPR003593">
    <property type="entry name" value="AAA+_ATPase"/>
</dbReference>
<dbReference type="Pfam" id="PF00005">
    <property type="entry name" value="ABC_tran"/>
    <property type="match status" value="1"/>
</dbReference>
<dbReference type="GO" id="GO:0005524">
    <property type="term" value="F:ATP binding"/>
    <property type="evidence" value="ECO:0007669"/>
    <property type="project" value="UniProtKB-KW"/>
</dbReference>
<evidence type="ECO:0000256" key="2">
    <source>
        <dbReference type="ARBA" id="ARBA00022741"/>
    </source>
</evidence>
<keyword evidence="1" id="KW-0813">Transport</keyword>
<dbReference type="InterPro" id="IPR017871">
    <property type="entry name" value="ABC_transporter-like_CS"/>
</dbReference>
<dbReference type="GO" id="GO:0016887">
    <property type="term" value="F:ATP hydrolysis activity"/>
    <property type="evidence" value="ECO:0007669"/>
    <property type="project" value="InterPro"/>
</dbReference>
<proteinExistence type="predicted"/>
<dbReference type="PROSITE" id="PS00211">
    <property type="entry name" value="ABC_TRANSPORTER_1"/>
    <property type="match status" value="1"/>
</dbReference>
<dbReference type="GO" id="GO:0005886">
    <property type="term" value="C:plasma membrane"/>
    <property type="evidence" value="ECO:0007669"/>
    <property type="project" value="TreeGrafter"/>
</dbReference>
<dbReference type="InterPro" id="IPR017911">
    <property type="entry name" value="MacB-like_ATP-bd"/>
</dbReference>
<dbReference type="Gene3D" id="3.40.50.300">
    <property type="entry name" value="P-loop containing nucleotide triphosphate hydrolases"/>
    <property type="match status" value="1"/>
</dbReference>
<dbReference type="Proteomes" id="UP000019140">
    <property type="component" value="Unassembled WGS sequence"/>
</dbReference>
<gene>
    <name evidence="5" type="ORF">ETSY2_31040</name>
</gene>
<sequence>MKTVADWLIRVIDVSKHYVTGALKQDVLHHLSFDLTPGEAVALTGPSGSGKTSLLNLLAGIDLPSSGEVWFRNNGDAQCVSGLSERQRALYRRRYAGYVFQFFNLVPSLTVAENVRVSVDLNRVPDLAHEALERLHRLGLGDRLERYPAQLSGGEQQRVAIARALAHRPPLVLADEPTGNLDAANADRVMEMLLQQVREIGATLVVATHSDRVARGADRIIRLVPEPV</sequence>
<dbReference type="InterPro" id="IPR003439">
    <property type="entry name" value="ABC_transporter-like_ATP-bd"/>
</dbReference>
<dbReference type="CDD" id="cd03255">
    <property type="entry name" value="ABC_MJ0796_LolCDE_FtsE"/>
    <property type="match status" value="1"/>
</dbReference>
<keyword evidence="2" id="KW-0547">Nucleotide-binding</keyword>
<dbReference type="GO" id="GO:0022857">
    <property type="term" value="F:transmembrane transporter activity"/>
    <property type="evidence" value="ECO:0007669"/>
    <property type="project" value="TreeGrafter"/>
</dbReference>
<protein>
    <recommendedName>
        <fullName evidence="4">ABC transporter domain-containing protein</fullName>
    </recommendedName>
</protein>
<evidence type="ECO:0000313" key="5">
    <source>
        <dbReference type="EMBL" id="ETX04048.1"/>
    </source>
</evidence>
<organism evidence="5 6">
    <name type="scientific">Candidatus Entotheonella gemina</name>
    <dbReference type="NCBI Taxonomy" id="1429439"/>
    <lineage>
        <taxon>Bacteria</taxon>
        <taxon>Pseudomonadati</taxon>
        <taxon>Nitrospinota/Tectimicrobiota group</taxon>
        <taxon>Candidatus Tectimicrobiota</taxon>
        <taxon>Candidatus Entotheonellia</taxon>
        <taxon>Candidatus Entotheonellales</taxon>
        <taxon>Candidatus Entotheonellaceae</taxon>
        <taxon>Candidatus Entotheonella</taxon>
    </lineage>
</organism>
<dbReference type="SMART" id="SM00382">
    <property type="entry name" value="AAA"/>
    <property type="match status" value="1"/>
</dbReference>
<comment type="caution">
    <text evidence="5">The sequence shown here is derived from an EMBL/GenBank/DDBJ whole genome shotgun (WGS) entry which is preliminary data.</text>
</comment>
<keyword evidence="6" id="KW-1185">Reference proteome</keyword>
<evidence type="ECO:0000259" key="4">
    <source>
        <dbReference type="PROSITE" id="PS50893"/>
    </source>
</evidence>
<dbReference type="PANTHER" id="PTHR24220:SF659">
    <property type="entry name" value="TRANSPORTER, PUTATIVE-RELATED"/>
    <property type="match status" value="1"/>
</dbReference>
<keyword evidence="3" id="KW-0067">ATP-binding</keyword>